<comment type="caution">
    <text evidence="2">The sequence shown here is derived from an EMBL/GenBank/DDBJ whole genome shotgun (WGS) entry which is preliminary data.</text>
</comment>
<dbReference type="Proteomes" id="UP000722459">
    <property type="component" value="Unassembled WGS sequence"/>
</dbReference>
<keyword evidence="1" id="KW-1133">Transmembrane helix</keyword>
<feature type="transmembrane region" description="Helical" evidence="1">
    <location>
        <begin position="6"/>
        <end position="25"/>
    </location>
</feature>
<evidence type="ECO:0000313" key="3">
    <source>
        <dbReference type="Proteomes" id="UP000722459"/>
    </source>
</evidence>
<keyword evidence="1" id="KW-0472">Membrane</keyword>
<name>A0A8T5GDN8_9ARCH</name>
<evidence type="ECO:0000256" key="1">
    <source>
        <dbReference type="SAM" id="Phobius"/>
    </source>
</evidence>
<dbReference type="AlphaFoldDB" id="A0A8T5GDN8"/>
<protein>
    <submittedName>
        <fullName evidence="2">Uncharacterized protein</fullName>
    </submittedName>
</protein>
<evidence type="ECO:0000313" key="2">
    <source>
        <dbReference type="EMBL" id="MBT4870133.1"/>
    </source>
</evidence>
<gene>
    <name evidence="2" type="ORF">HON47_01000</name>
</gene>
<accession>A0A8T5GDN8</accession>
<proteinExistence type="predicted"/>
<dbReference type="EMBL" id="JABJNZ010000019">
    <property type="protein sequence ID" value="MBT4870133.1"/>
    <property type="molecule type" value="Genomic_DNA"/>
</dbReference>
<organism evidence="2 3">
    <name type="scientific">Candidatus Iainarchaeum sp</name>
    <dbReference type="NCBI Taxonomy" id="3101447"/>
    <lineage>
        <taxon>Archaea</taxon>
        <taxon>Candidatus Iainarchaeota</taxon>
        <taxon>Candidatus Iainarchaeia</taxon>
        <taxon>Candidatus Iainarchaeales</taxon>
        <taxon>Candidatus Iainarchaeaceae</taxon>
        <taxon>Candidatus Iainarchaeum</taxon>
    </lineage>
</organism>
<feature type="non-terminal residue" evidence="2">
    <location>
        <position position="1"/>
    </location>
</feature>
<reference evidence="2" key="1">
    <citation type="journal article" date="2021" name="ISME J.">
        <title>Mercury methylation by metabolically versatile and cosmopolitan marine bacteria.</title>
        <authorList>
            <person name="Lin H."/>
            <person name="Ascher D.B."/>
            <person name="Myung Y."/>
            <person name="Lamborg C.H."/>
            <person name="Hallam S.J."/>
            <person name="Gionfriddo C.M."/>
            <person name="Holt K.E."/>
            <person name="Moreau J.W."/>
        </authorList>
    </citation>
    <scope>NUCLEOTIDE SEQUENCE</scope>
    <source>
        <strain evidence="2">SI075_bin30</strain>
    </source>
</reference>
<sequence>IEYLVIIAIVIVIALVVVGLLLQVMNSGSGVPETQAKATWKSAEPIGIIDWGTDSDGNLTLVLRNNSSETIEYNTFDLSSSSSTEQDYNSTDKSIASGATYNIVINNATSCTSGNKYSYPKENIQFDYNTPNINNKTQKALADIVGTC</sequence>
<keyword evidence="1" id="KW-0812">Transmembrane</keyword>